<dbReference type="AlphaFoldDB" id="A0A109KQ26"/>
<gene>
    <name evidence="1" type="ORF">PFL603g_03371</name>
</gene>
<comment type="caution">
    <text evidence="1">The sequence shown here is derived from an EMBL/GenBank/DDBJ whole genome shotgun (WGS) entry which is preliminary data.</text>
</comment>
<reference evidence="1 2" key="1">
    <citation type="submission" date="2015-05" db="EMBL/GenBank/DDBJ databases">
        <title>A genomic and transcriptomic approach to investigate the blue pigment phenotype in Pseudomonas fluorescens.</title>
        <authorList>
            <person name="Andreani N.A."/>
            <person name="Cardazzo B."/>
        </authorList>
    </citation>
    <scope>NUCLEOTIDE SEQUENCE [LARGE SCALE GENOMIC DNA]</scope>
    <source>
        <strain evidence="1 2">Ps_40</strain>
    </source>
</reference>
<dbReference type="EMBL" id="LCYC01000048">
    <property type="protein sequence ID" value="KWV73266.1"/>
    <property type="molecule type" value="Genomic_DNA"/>
</dbReference>
<evidence type="ECO:0000313" key="2">
    <source>
        <dbReference type="Proteomes" id="UP000063434"/>
    </source>
</evidence>
<protein>
    <submittedName>
        <fullName evidence="1">Uncharacterized protein</fullName>
    </submittedName>
</protein>
<evidence type="ECO:0000313" key="1">
    <source>
        <dbReference type="EMBL" id="KWV73266.1"/>
    </source>
</evidence>
<accession>A0A109KQ26</accession>
<name>A0A109KQ26_PSEFL</name>
<dbReference type="Proteomes" id="UP000063434">
    <property type="component" value="Unassembled WGS sequence"/>
</dbReference>
<sequence>MILTPENIRQIAERSSLESTACSCVRGLSQGWETLPKTLEASSLLRFIGEISTDRAQELSLEEYHPNGTHFWSEDAPICFDFFPYNISSIWGCKCCSRAFLRFTEAGAYHSEQRIRILRTSLISNSVQEEHVED</sequence>
<dbReference type="PATRIC" id="fig|294.195.peg.3613"/>
<proteinExistence type="predicted"/>
<organism evidence="1 2">
    <name type="scientific">Pseudomonas fluorescens</name>
    <dbReference type="NCBI Taxonomy" id="294"/>
    <lineage>
        <taxon>Bacteria</taxon>
        <taxon>Pseudomonadati</taxon>
        <taxon>Pseudomonadota</taxon>
        <taxon>Gammaproteobacteria</taxon>
        <taxon>Pseudomonadales</taxon>
        <taxon>Pseudomonadaceae</taxon>
        <taxon>Pseudomonas</taxon>
    </lineage>
</organism>